<feature type="chain" id="PRO_5021477245" evidence="2">
    <location>
        <begin position="20"/>
        <end position="236"/>
    </location>
</feature>
<dbReference type="OrthoDB" id="3360032at2759"/>
<comment type="caution">
    <text evidence="3">The sequence shown here is derived from an EMBL/GenBank/DDBJ whole genome shotgun (WGS) entry which is preliminary data.</text>
</comment>
<evidence type="ECO:0000313" key="3">
    <source>
        <dbReference type="EMBL" id="TPX10618.1"/>
    </source>
</evidence>
<sequence length="236" mass="26242">MAALSRLVCLLTYVSLVLANTEKIVFKGPRTINVPSQHPTINDLQLDVLAPAQPSIRTRLRAAFPSESSARGPSTWFLLDDLKPGQRYEVRVCWAATQPTAFHLKAIPVPLVWDTPELITSLWDYSTSRLQEAGDAEQKTQPKEKKADREASVLFLQVSAAADYYTTDAKLMENVPPVDVDVILDPYILNILPQSMVPTICYVIVISTIAWLVAQQIAGWLRRVALSGADKEKKTQ</sequence>
<accession>A0A507B0X0</accession>
<protein>
    <submittedName>
        <fullName evidence="3">Uncharacterized protein</fullName>
    </submittedName>
</protein>
<dbReference type="GO" id="GO:0005789">
    <property type="term" value="C:endoplasmic reticulum membrane"/>
    <property type="evidence" value="ECO:0007669"/>
    <property type="project" value="TreeGrafter"/>
</dbReference>
<organism evidence="3 4">
    <name type="scientific">Thyridium curvatum</name>
    <dbReference type="NCBI Taxonomy" id="1093900"/>
    <lineage>
        <taxon>Eukaryota</taxon>
        <taxon>Fungi</taxon>
        <taxon>Dikarya</taxon>
        <taxon>Ascomycota</taxon>
        <taxon>Pezizomycotina</taxon>
        <taxon>Sordariomycetes</taxon>
        <taxon>Sordariomycetidae</taxon>
        <taxon>Thyridiales</taxon>
        <taxon>Thyridiaceae</taxon>
        <taxon>Thyridium</taxon>
    </lineage>
</organism>
<dbReference type="Proteomes" id="UP000319257">
    <property type="component" value="Unassembled WGS sequence"/>
</dbReference>
<gene>
    <name evidence="3" type="ORF">E0L32_008504</name>
</gene>
<feature type="transmembrane region" description="Helical" evidence="1">
    <location>
        <begin position="196"/>
        <end position="214"/>
    </location>
</feature>
<dbReference type="GO" id="GO:0000030">
    <property type="term" value="F:mannosyltransferase activity"/>
    <property type="evidence" value="ECO:0007669"/>
    <property type="project" value="TreeGrafter"/>
</dbReference>
<dbReference type="AlphaFoldDB" id="A0A507B0X0"/>
<dbReference type="GeneID" id="41975951"/>
<dbReference type="InParanoid" id="A0A507B0X0"/>
<evidence type="ECO:0000313" key="4">
    <source>
        <dbReference type="Proteomes" id="UP000319257"/>
    </source>
</evidence>
<dbReference type="EMBL" id="SKBQ01000056">
    <property type="protein sequence ID" value="TPX10618.1"/>
    <property type="molecule type" value="Genomic_DNA"/>
</dbReference>
<proteinExistence type="predicted"/>
<name>A0A507B0X0_9PEZI</name>
<dbReference type="Pfam" id="PF10333">
    <property type="entry name" value="Pga1"/>
    <property type="match status" value="1"/>
</dbReference>
<evidence type="ECO:0000256" key="1">
    <source>
        <dbReference type="SAM" id="Phobius"/>
    </source>
</evidence>
<reference evidence="3 4" key="1">
    <citation type="submission" date="2019-06" db="EMBL/GenBank/DDBJ databases">
        <title>Draft genome sequence of the filamentous fungus Phialemoniopsis curvata isolated from diesel fuel.</title>
        <authorList>
            <person name="Varaljay V.A."/>
            <person name="Lyon W.J."/>
            <person name="Crouch A.L."/>
            <person name="Drake C.E."/>
            <person name="Hollomon J.M."/>
            <person name="Nadeau L.J."/>
            <person name="Nunn H.S."/>
            <person name="Stevenson B.S."/>
            <person name="Bojanowski C.L."/>
            <person name="Crookes-Goodson W.J."/>
        </authorList>
    </citation>
    <scope>NUCLEOTIDE SEQUENCE [LARGE SCALE GENOMIC DNA]</scope>
    <source>
        <strain evidence="3 4">D216</strain>
    </source>
</reference>
<dbReference type="PANTHER" id="PTHR28022">
    <property type="entry name" value="GPI MANNOSYLTRANSFERASE 2 SUBUNIT PGA1"/>
    <property type="match status" value="1"/>
</dbReference>
<keyword evidence="2" id="KW-0732">Signal</keyword>
<keyword evidence="1" id="KW-0472">Membrane</keyword>
<dbReference type="GO" id="GO:0031501">
    <property type="term" value="C:mannosyltransferase complex"/>
    <property type="evidence" value="ECO:0007669"/>
    <property type="project" value="TreeGrafter"/>
</dbReference>
<keyword evidence="1" id="KW-0812">Transmembrane</keyword>
<evidence type="ECO:0000256" key="2">
    <source>
        <dbReference type="SAM" id="SignalP"/>
    </source>
</evidence>
<dbReference type="PANTHER" id="PTHR28022:SF1">
    <property type="entry name" value="GPI MANNOSYLTRANSFERASE 2 SUBUNIT PGA1"/>
    <property type="match status" value="1"/>
</dbReference>
<dbReference type="RefSeq" id="XP_030992329.1">
    <property type="nucleotide sequence ID" value="XM_031143366.1"/>
</dbReference>
<dbReference type="InterPro" id="IPR019433">
    <property type="entry name" value="GPI_ManTrfase_II_coact_Pga1"/>
</dbReference>
<feature type="signal peptide" evidence="2">
    <location>
        <begin position="1"/>
        <end position="19"/>
    </location>
</feature>
<keyword evidence="1" id="KW-1133">Transmembrane helix</keyword>
<dbReference type="GO" id="GO:0006506">
    <property type="term" value="P:GPI anchor biosynthetic process"/>
    <property type="evidence" value="ECO:0007669"/>
    <property type="project" value="TreeGrafter"/>
</dbReference>
<keyword evidence="4" id="KW-1185">Reference proteome</keyword>